<dbReference type="Proteomes" id="UP001172082">
    <property type="component" value="Unassembled WGS sequence"/>
</dbReference>
<dbReference type="SUPFAM" id="SSF53137">
    <property type="entry name" value="Translational machinery components"/>
    <property type="match status" value="1"/>
</dbReference>
<accession>A0ABT8KTI9</accession>
<keyword evidence="2" id="KW-1185">Reference proteome</keyword>
<evidence type="ECO:0000313" key="2">
    <source>
        <dbReference type="Proteomes" id="UP001172082"/>
    </source>
</evidence>
<dbReference type="EMBL" id="JAUJEA010000008">
    <property type="protein sequence ID" value="MDN5203713.1"/>
    <property type="molecule type" value="Genomic_DNA"/>
</dbReference>
<organism evidence="1 2">
    <name type="scientific">Splendidivirga corallicola</name>
    <dbReference type="NCBI Taxonomy" id="3051826"/>
    <lineage>
        <taxon>Bacteria</taxon>
        <taxon>Pseudomonadati</taxon>
        <taxon>Bacteroidota</taxon>
        <taxon>Cytophagia</taxon>
        <taxon>Cytophagales</taxon>
        <taxon>Splendidivirgaceae</taxon>
        <taxon>Splendidivirga</taxon>
    </lineage>
</organism>
<evidence type="ECO:0000313" key="1">
    <source>
        <dbReference type="EMBL" id="MDN5203713.1"/>
    </source>
</evidence>
<evidence type="ECO:0008006" key="3">
    <source>
        <dbReference type="Google" id="ProtNLM"/>
    </source>
</evidence>
<comment type="caution">
    <text evidence="1">The sequence shown here is derived from an EMBL/GenBank/DDBJ whole genome shotgun (WGS) entry which is preliminary data.</text>
</comment>
<sequence length="135" mass="15530">MKKQLGIWIDTERAVLVALSDGHTSVETIFSDVERITRDEGEGKEFTRFGDQYLDLERKKERRLENQTKQFLDKVIAQLKSCDEFVIFGPAEKKTALKKLIATKPDIAQKLCGVQTADSMTDNQLVAWVKEYFKE</sequence>
<name>A0ABT8KTI9_9BACT</name>
<gene>
    <name evidence="1" type="ORF">QQ008_20150</name>
</gene>
<dbReference type="RefSeq" id="WP_346753736.1">
    <property type="nucleotide sequence ID" value="NZ_JAUJEA010000008.1"/>
</dbReference>
<proteinExistence type="predicted"/>
<protein>
    <recommendedName>
        <fullName evidence="3">Host attachment protein</fullName>
    </recommendedName>
</protein>
<reference evidence="1" key="1">
    <citation type="submission" date="2023-06" db="EMBL/GenBank/DDBJ databases">
        <title>Genomic of Parafulvivirga corallium.</title>
        <authorList>
            <person name="Wang G."/>
        </authorList>
    </citation>
    <scope>NUCLEOTIDE SEQUENCE</scope>
    <source>
        <strain evidence="1">BMA10</strain>
    </source>
</reference>